<comment type="caution">
    <text evidence="2">The sequence shown here is derived from an EMBL/GenBank/DDBJ whole genome shotgun (WGS) entry which is preliminary data.</text>
</comment>
<keyword evidence="3" id="KW-1185">Reference proteome</keyword>
<proteinExistence type="predicted"/>
<evidence type="ECO:0000313" key="3">
    <source>
        <dbReference type="Proteomes" id="UP000326396"/>
    </source>
</evidence>
<protein>
    <submittedName>
        <fullName evidence="2">Uncharacterized protein</fullName>
    </submittedName>
</protein>
<dbReference type="AlphaFoldDB" id="A0A5N6M0I7"/>
<keyword evidence="1" id="KW-0472">Membrane</keyword>
<name>A0A5N6M0I7_9ASTR</name>
<dbReference type="EMBL" id="SZYD01000017">
    <property type="protein sequence ID" value="KAD3067405.1"/>
    <property type="molecule type" value="Genomic_DNA"/>
</dbReference>
<organism evidence="2 3">
    <name type="scientific">Mikania micrantha</name>
    <name type="common">bitter vine</name>
    <dbReference type="NCBI Taxonomy" id="192012"/>
    <lineage>
        <taxon>Eukaryota</taxon>
        <taxon>Viridiplantae</taxon>
        <taxon>Streptophyta</taxon>
        <taxon>Embryophyta</taxon>
        <taxon>Tracheophyta</taxon>
        <taxon>Spermatophyta</taxon>
        <taxon>Magnoliopsida</taxon>
        <taxon>eudicotyledons</taxon>
        <taxon>Gunneridae</taxon>
        <taxon>Pentapetalae</taxon>
        <taxon>asterids</taxon>
        <taxon>campanulids</taxon>
        <taxon>Asterales</taxon>
        <taxon>Asteraceae</taxon>
        <taxon>Asteroideae</taxon>
        <taxon>Heliantheae alliance</taxon>
        <taxon>Eupatorieae</taxon>
        <taxon>Mikania</taxon>
    </lineage>
</organism>
<accession>A0A5N6M0I7</accession>
<feature type="transmembrane region" description="Helical" evidence="1">
    <location>
        <begin position="210"/>
        <end position="229"/>
    </location>
</feature>
<evidence type="ECO:0000313" key="2">
    <source>
        <dbReference type="EMBL" id="KAD3067405.1"/>
    </source>
</evidence>
<keyword evidence="1" id="KW-1133">Transmembrane helix</keyword>
<gene>
    <name evidence="2" type="ORF">E3N88_35285</name>
</gene>
<dbReference type="Proteomes" id="UP000326396">
    <property type="component" value="Linkage Group LG7"/>
</dbReference>
<reference evidence="2 3" key="1">
    <citation type="submission" date="2019-05" db="EMBL/GenBank/DDBJ databases">
        <title>Mikania micrantha, genome provides insights into the molecular mechanism of rapid growth.</title>
        <authorList>
            <person name="Liu B."/>
        </authorList>
    </citation>
    <scope>NUCLEOTIDE SEQUENCE [LARGE SCALE GENOMIC DNA]</scope>
    <source>
        <strain evidence="2">NLD-2019</strain>
        <tissue evidence="2">Leaf</tissue>
    </source>
</reference>
<keyword evidence="1" id="KW-0812">Transmembrane</keyword>
<evidence type="ECO:0000256" key="1">
    <source>
        <dbReference type="SAM" id="Phobius"/>
    </source>
</evidence>
<sequence>MVANIIAPQYRNHDIEWKTTTAASPLPEPSSPESDRRLSAVVQRVFSTASAVIQVRCVRICSIGCGFSVFSGFDIAGLEFVFLFRLTHNQLKNEEPGYVNIPHSDEIKLFVGCGSRLIGLSRNLDMVQTMDKTWRKWNQPENDLACAIEEDEDEDEAASSVRFTEVDANTVELRWLVAYANLGLQKGRLGLKKVPKVTAINATRDLMKPFLSFVVAAMVILLFGNGHAAPSAPVAKQR</sequence>